<evidence type="ECO:0000313" key="2">
    <source>
        <dbReference type="EMBL" id="EFW13883.1"/>
    </source>
</evidence>
<dbReference type="VEuPathDB" id="FungiDB:CPSG_09536"/>
<sequence length="134" mass="15201">MDVLRTPYGASFFQDPFDSILRSLTACKLLCPRSSQFSLKGQVFLSSILCVHRTCWTPCSLCPCDSRCRERPPSSVAHPTRRTPHLPKESDGSRCWMIFYLNAQSYFLAQTDAWGPSSSEQVWSIDLLKCDACR</sequence>
<proteinExistence type="predicted"/>
<reference evidence="3" key="2">
    <citation type="submission" date="2010-03" db="EMBL/GenBank/DDBJ databases">
        <title>The genome sequence of Coccidioides posadasii strain Silveira.</title>
        <authorList>
            <consortium name="The Broad Institute Genome Sequencing Center for Infectious Disease"/>
            <person name="Neafsey D."/>
            <person name="Orbach M."/>
            <person name="Henn M.R."/>
            <person name="Cole G.T."/>
            <person name="Galgiani J."/>
            <person name="Gardner M.J."/>
            <person name="Kirkland T.N."/>
            <person name="Taylor J.W."/>
            <person name="Young S.K."/>
            <person name="Zeng Q."/>
            <person name="Koehrsen M."/>
            <person name="Alvarado L."/>
            <person name="Berlin A."/>
            <person name="Borenstein D."/>
            <person name="Chapman S.B."/>
            <person name="Chen Z."/>
            <person name="Engels R."/>
            <person name="Freedman E."/>
            <person name="Gellesch M."/>
            <person name="Goldberg J."/>
            <person name="Griggs A."/>
            <person name="Gujja S."/>
            <person name="Heilman E."/>
            <person name="Heiman D."/>
            <person name="Howarth C."/>
            <person name="Jen D."/>
            <person name="Larson L."/>
            <person name="Mehta T."/>
            <person name="Neiman D."/>
            <person name="Park D."/>
            <person name="Pearson M."/>
            <person name="Richards J."/>
            <person name="Roberts A."/>
            <person name="Saif S."/>
            <person name="Shea T."/>
            <person name="Shenoy N."/>
            <person name="Sisk P."/>
            <person name="Stolte C."/>
            <person name="Sykes S."/>
            <person name="Walk T."/>
            <person name="White J."/>
            <person name="Yandava C."/>
            <person name="Haas B."/>
            <person name="Nusbaum C."/>
            <person name="Birren B."/>
        </authorList>
    </citation>
    <scope>NUCLEOTIDE SEQUENCE [LARGE SCALE GENOMIC DNA]</scope>
    <source>
        <strain evidence="3">RMSCC 757 / Silveira</strain>
    </source>
</reference>
<evidence type="ECO:0000313" key="3">
    <source>
        <dbReference type="Proteomes" id="UP000002497"/>
    </source>
</evidence>
<dbReference type="HOGENOM" id="CLU_1896020_0_0_1"/>
<reference evidence="3" key="1">
    <citation type="journal article" date="2010" name="Genome Res.">
        <title>Population genomic sequencing of Coccidioides fungi reveals recent hybridization and transposon control.</title>
        <authorList>
            <person name="Neafsey D.E."/>
            <person name="Barker B.M."/>
            <person name="Sharpton T.J."/>
            <person name="Stajich J.E."/>
            <person name="Park D.J."/>
            <person name="Whiston E."/>
            <person name="Hung C.-Y."/>
            <person name="McMahan C."/>
            <person name="White J."/>
            <person name="Sykes S."/>
            <person name="Heiman D."/>
            <person name="Young S."/>
            <person name="Zeng Q."/>
            <person name="Abouelleil A."/>
            <person name="Aftuck L."/>
            <person name="Bessette D."/>
            <person name="Brown A."/>
            <person name="FitzGerald M."/>
            <person name="Lui A."/>
            <person name="Macdonald J.P."/>
            <person name="Priest M."/>
            <person name="Orbach M.J."/>
            <person name="Galgiani J.N."/>
            <person name="Kirkland T.N."/>
            <person name="Cole G.T."/>
            <person name="Birren B.W."/>
            <person name="Henn M.R."/>
            <person name="Taylor J.W."/>
            <person name="Rounsley S.D."/>
        </authorList>
    </citation>
    <scope>NUCLEOTIDE SEQUENCE [LARGE SCALE GENOMIC DNA]</scope>
    <source>
        <strain evidence="3">RMSCC 757 / Silveira</strain>
    </source>
</reference>
<dbReference type="Proteomes" id="UP000002497">
    <property type="component" value="Unassembled WGS sequence"/>
</dbReference>
<evidence type="ECO:0000256" key="1">
    <source>
        <dbReference type="SAM" id="MobiDB-lite"/>
    </source>
</evidence>
<protein>
    <submittedName>
        <fullName evidence="2">Uncharacterized protein</fullName>
    </submittedName>
</protein>
<dbReference type="AlphaFoldDB" id="E9DI87"/>
<gene>
    <name evidence="2" type="ORF">CPSG_09536</name>
</gene>
<organism evidence="3">
    <name type="scientific">Coccidioides posadasii (strain RMSCC 757 / Silveira)</name>
    <name type="common">Valley fever fungus</name>
    <dbReference type="NCBI Taxonomy" id="443226"/>
    <lineage>
        <taxon>Eukaryota</taxon>
        <taxon>Fungi</taxon>
        <taxon>Dikarya</taxon>
        <taxon>Ascomycota</taxon>
        <taxon>Pezizomycotina</taxon>
        <taxon>Eurotiomycetes</taxon>
        <taxon>Eurotiomycetidae</taxon>
        <taxon>Onygenales</taxon>
        <taxon>Onygenaceae</taxon>
        <taxon>Coccidioides</taxon>
    </lineage>
</organism>
<keyword evidence="3" id="KW-1185">Reference proteome</keyword>
<dbReference type="EMBL" id="GL636510">
    <property type="protein sequence ID" value="EFW13883.1"/>
    <property type="molecule type" value="Genomic_DNA"/>
</dbReference>
<accession>E9DI87</accession>
<name>E9DI87_COCPS</name>
<feature type="region of interest" description="Disordered" evidence="1">
    <location>
        <begin position="71"/>
        <end position="90"/>
    </location>
</feature>